<comment type="caution">
    <text evidence="2">The sequence shown here is derived from an EMBL/GenBank/DDBJ whole genome shotgun (WGS) entry which is preliminary data.</text>
</comment>
<gene>
    <name evidence="2" type="ORF">HLB29_02280</name>
</gene>
<accession>A0ABR6TJD1</accession>
<organism evidence="2 3">
    <name type="scientific">Peptostreptococcus canis</name>
    <dbReference type="NCBI Taxonomy" id="1159213"/>
    <lineage>
        <taxon>Bacteria</taxon>
        <taxon>Bacillati</taxon>
        <taxon>Bacillota</taxon>
        <taxon>Clostridia</taxon>
        <taxon>Peptostreptococcales</taxon>
        <taxon>Peptostreptococcaceae</taxon>
        <taxon>Peptostreptococcus</taxon>
    </lineage>
</organism>
<feature type="compositionally biased region" description="Basic and acidic residues" evidence="1">
    <location>
        <begin position="25"/>
        <end position="48"/>
    </location>
</feature>
<proteinExistence type="predicted"/>
<feature type="region of interest" description="Disordered" evidence="1">
    <location>
        <begin position="13"/>
        <end position="48"/>
    </location>
</feature>
<protein>
    <submittedName>
        <fullName evidence="2">Uncharacterized protein</fullName>
    </submittedName>
</protein>
<name>A0ABR6TJD1_9FIRM</name>
<evidence type="ECO:0000256" key="1">
    <source>
        <dbReference type="SAM" id="MobiDB-lite"/>
    </source>
</evidence>
<evidence type="ECO:0000313" key="3">
    <source>
        <dbReference type="Proteomes" id="UP000713904"/>
    </source>
</evidence>
<dbReference type="RefSeq" id="WP_185623529.1">
    <property type="nucleotide sequence ID" value="NZ_JABGBW010000001.1"/>
</dbReference>
<reference evidence="2 3" key="1">
    <citation type="submission" date="2020-05" db="EMBL/GenBank/DDBJ databases">
        <title>Draft genome of xy-202 and genomic insight in genome of the genus Peptostreptococcus.</title>
        <authorList>
            <person name="Zhang Z."/>
        </authorList>
    </citation>
    <scope>NUCLEOTIDE SEQUENCE [LARGE SCALE GENOMIC DNA]</scope>
    <source>
        <strain evidence="2 3">DSM 27025</strain>
    </source>
</reference>
<keyword evidence="3" id="KW-1185">Reference proteome</keyword>
<sequence>MYRFKTVIDFTDYPRRKPLRPTPETTKEKNKDNLKAKGVDKSGRQFSL</sequence>
<dbReference type="Proteomes" id="UP000713904">
    <property type="component" value="Unassembled WGS sequence"/>
</dbReference>
<evidence type="ECO:0000313" key="2">
    <source>
        <dbReference type="EMBL" id="MBC2575510.1"/>
    </source>
</evidence>
<dbReference type="EMBL" id="JABGBW010000001">
    <property type="protein sequence ID" value="MBC2575510.1"/>
    <property type="molecule type" value="Genomic_DNA"/>
</dbReference>